<evidence type="ECO:0000313" key="17">
    <source>
        <dbReference type="Proteomes" id="UP000765845"/>
    </source>
</evidence>
<proteinExistence type="inferred from homology"/>
<dbReference type="Proteomes" id="UP000765845">
    <property type="component" value="Unassembled WGS sequence"/>
</dbReference>
<evidence type="ECO:0000256" key="13">
    <source>
        <dbReference type="SAM" id="MobiDB-lite"/>
    </source>
</evidence>
<dbReference type="Pfam" id="PF00593">
    <property type="entry name" value="TonB_dep_Rec_b-barrel"/>
    <property type="match status" value="1"/>
</dbReference>
<reference evidence="16 17" key="1">
    <citation type="submission" date="2020-04" db="EMBL/GenBank/DDBJ databases">
        <authorList>
            <person name="Yoon J."/>
        </authorList>
    </citation>
    <scope>NUCLEOTIDE SEQUENCE [LARGE SCALE GENOMIC DNA]</scope>
    <source>
        <strain evidence="16 17">KMU-166</strain>
    </source>
</reference>
<dbReference type="Gene3D" id="2.40.170.20">
    <property type="entry name" value="TonB-dependent receptor, beta-barrel domain"/>
    <property type="match status" value="1"/>
</dbReference>
<protein>
    <submittedName>
        <fullName evidence="16">TonB-dependent receptor</fullName>
    </submittedName>
</protein>
<dbReference type="SUPFAM" id="SSF56935">
    <property type="entry name" value="Porins"/>
    <property type="match status" value="1"/>
</dbReference>
<keyword evidence="17" id="KW-1185">Reference proteome</keyword>
<evidence type="ECO:0000256" key="6">
    <source>
        <dbReference type="ARBA" id="ARBA00023004"/>
    </source>
</evidence>
<comment type="caution">
    <text evidence="16">The sequence shown here is derived from an EMBL/GenBank/DDBJ whole genome shotgun (WGS) entry which is preliminary data.</text>
</comment>
<comment type="similarity">
    <text evidence="11 12">Belongs to the TonB-dependent receptor family.</text>
</comment>
<keyword evidence="9 11" id="KW-0472">Membrane</keyword>
<dbReference type="PANTHER" id="PTHR32552">
    <property type="entry name" value="FERRICHROME IRON RECEPTOR-RELATED"/>
    <property type="match status" value="1"/>
</dbReference>
<name>A0ABX1GD55_9GAMM</name>
<feature type="domain" description="TonB-dependent receptor plug" evidence="15">
    <location>
        <begin position="49"/>
        <end position="156"/>
    </location>
</feature>
<dbReference type="Pfam" id="PF07715">
    <property type="entry name" value="Plug"/>
    <property type="match status" value="1"/>
</dbReference>
<keyword evidence="5 11" id="KW-0812">Transmembrane</keyword>
<keyword evidence="8 12" id="KW-0798">TonB box</keyword>
<feature type="region of interest" description="Disordered" evidence="13">
    <location>
        <begin position="671"/>
        <end position="694"/>
    </location>
</feature>
<evidence type="ECO:0000256" key="7">
    <source>
        <dbReference type="ARBA" id="ARBA00023065"/>
    </source>
</evidence>
<evidence type="ECO:0000259" key="14">
    <source>
        <dbReference type="Pfam" id="PF00593"/>
    </source>
</evidence>
<dbReference type="PANTHER" id="PTHR32552:SF81">
    <property type="entry name" value="TONB-DEPENDENT OUTER MEMBRANE RECEPTOR"/>
    <property type="match status" value="1"/>
</dbReference>
<evidence type="ECO:0000256" key="3">
    <source>
        <dbReference type="ARBA" id="ARBA00022452"/>
    </source>
</evidence>
<feature type="domain" description="TonB-dependent receptor-like beta-barrel" evidence="14">
    <location>
        <begin position="266"/>
        <end position="770"/>
    </location>
</feature>
<evidence type="ECO:0000256" key="9">
    <source>
        <dbReference type="ARBA" id="ARBA00023136"/>
    </source>
</evidence>
<organism evidence="16 17">
    <name type="scientific">Spongiibacter thalassae</name>
    <dbReference type="NCBI Taxonomy" id="2721624"/>
    <lineage>
        <taxon>Bacteria</taxon>
        <taxon>Pseudomonadati</taxon>
        <taxon>Pseudomonadota</taxon>
        <taxon>Gammaproteobacteria</taxon>
        <taxon>Cellvibrionales</taxon>
        <taxon>Spongiibacteraceae</taxon>
        <taxon>Spongiibacter</taxon>
    </lineage>
</organism>
<gene>
    <name evidence="16" type="ORF">HCU74_03710</name>
</gene>
<dbReference type="EMBL" id="JAAWWK010000001">
    <property type="protein sequence ID" value="NKI16523.1"/>
    <property type="molecule type" value="Genomic_DNA"/>
</dbReference>
<sequence>MIDVTRGRIINTIFPFVCVLVTTLTNASEEKKLVVEEVVVTAQKRAQSIQDVPISINVYSGEKMAEMKIERLDDLALNEPSLTLSAGLSPTSLDLGMRGFSSLVLGSGIQPPVSLVIDGVPLAMGSEFAMELADIQRIEVLKGPQGTLFGGNAVGGLINIVRNRPDDESIARVDVDISNDDEYIVRVIAGGPLGDNFGGRIFAYNKDREGHVTNLFPGSEKVGGVDEYGFVAKLAFEGGEGFDGLLTGDFREFESFTGLATTVSDGPQRDAAVGGDRVYNDPYTINQNQDTYGTLKNWGLTFEANWELSDSLLLTSVSSYRNLSNVTTLDLDASPASATNKLDMPFVYIPDSNISTIGDKTGKIDTHYWAQEFRLQKTTESFDLISGVFYRDFTQLSPAHLSLLVRADSLVDAPSMGLGVDEAVIESVLPMVTGGASGYLAIGLAGDSELTRQEVSVFSDLTYHLASNIDVFAGFRLHRDKVGLVQSARQAITPGSEPFFSVEPDKAIFNVIAVDQITSIDSSEVVNEWAGRIGASWFANSDTNIYTTLSRGFIGTGVDAGPTSMAGSEYLEPTTSVSLEVGLKTSFMDGRLTTNAAIFRQENQDVMVSLVPPGELAARPQNIGSIDSTGLELTMAFVATENLSFNASVTVLDTATRDQIDGCYDRQTEAEGCNIDTDDDGEFESQSTDGNSSIGTPDLAYTISSRYVVPRLTDSVNGFISMSYNWRDEVQYRVDANPLTVQEAYGLLDMSVGITELENKYSVSMFGKNLLDTYFAAGKTAGENTLGRSADFTPRQGRFYWGVKAMYSF</sequence>
<keyword evidence="16" id="KW-0675">Receptor</keyword>
<evidence type="ECO:0000256" key="10">
    <source>
        <dbReference type="ARBA" id="ARBA00023237"/>
    </source>
</evidence>
<keyword evidence="4" id="KW-0410">Iron transport</keyword>
<evidence type="ECO:0000256" key="2">
    <source>
        <dbReference type="ARBA" id="ARBA00022448"/>
    </source>
</evidence>
<dbReference type="PROSITE" id="PS52016">
    <property type="entry name" value="TONB_DEPENDENT_REC_3"/>
    <property type="match status" value="1"/>
</dbReference>
<keyword evidence="10 11" id="KW-0998">Cell outer membrane</keyword>
<evidence type="ECO:0000256" key="1">
    <source>
        <dbReference type="ARBA" id="ARBA00004571"/>
    </source>
</evidence>
<keyword evidence="3 11" id="KW-1134">Transmembrane beta strand</keyword>
<evidence type="ECO:0000259" key="15">
    <source>
        <dbReference type="Pfam" id="PF07715"/>
    </source>
</evidence>
<accession>A0ABX1GD55</accession>
<feature type="compositionally biased region" description="Polar residues" evidence="13">
    <location>
        <begin position="684"/>
        <end position="694"/>
    </location>
</feature>
<evidence type="ECO:0000256" key="4">
    <source>
        <dbReference type="ARBA" id="ARBA00022496"/>
    </source>
</evidence>
<dbReference type="RefSeq" id="WP_168449040.1">
    <property type="nucleotide sequence ID" value="NZ_JAAWWK010000001.1"/>
</dbReference>
<evidence type="ECO:0000256" key="5">
    <source>
        <dbReference type="ARBA" id="ARBA00022692"/>
    </source>
</evidence>
<dbReference type="InterPro" id="IPR039426">
    <property type="entry name" value="TonB-dep_rcpt-like"/>
</dbReference>
<evidence type="ECO:0000256" key="8">
    <source>
        <dbReference type="ARBA" id="ARBA00023077"/>
    </source>
</evidence>
<evidence type="ECO:0000256" key="11">
    <source>
        <dbReference type="PROSITE-ProRule" id="PRU01360"/>
    </source>
</evidence>
<comment type="subcellular location">
    <subcellularLocation>
        <location evidence="1 11">Cell outer membrane</location>
        <topology evidence="1 11">Multi-pass membrane protein</topology>
    </subcellularLocation>
</comment>
<keyword evidence="2 11" id="KW-0813">Transport</keyword>
<evidence type="ECO:0000256" key="12">
    <source>
        <dbReference type="RuleBase" id="RU003357"/>
    </source>
</evidence>
<keyword evidence="7" id="KW-0406">Ion transport</keyword>
<dbReference type="InterPro" id="IPR012910">
    <property type="entry name" value="Plug_dom"/>
</dbReference>
<keyword evidence="6" id="KW-0408">Iron</keyword>
<evidence type="ECO:0000313" key="16">
    <source>
        <dbReference type="EMBL" id="NKI16523.1"/>
    </source>
</evidence>
<dbReference type="InterPro" id="IPR000531">
    <property type="entry name" value="Beta-barrel_TonB"/>
</dbReference>
<dbReference type="InterPro" id="IPR036942">
    <property type="entry name" value="Beta-barrel_TonB_sf"/>
</dbReference>